<name>A0A314Y6J9_PRUYE</name>
<organism evidence="1 2">
    <name type="scientific">Prunus yedoensis var. nudiflora</name>
    <dbReference type="NCBI Taxonomy" id="2094558"/>
    <lineage>
        <taxon>Eukaryota</taxon>
        <taxon>Viridiplantae</taxon>
        <taxon>Streptophyta</taxon>
        <taxon>Embryophyta</taxon>
        <taxon>Tracheophyta</taxon>
        <taxon>Spermatophyta</taxon>
        <taxon>Magnoliopsida</taxon>
        <taxon>eudicotyledons</taxon>
        <taxon>Gunneridae</taxon>
        <taxon>Pentapetalae</taxon>
        <taxon>rosids</taxon>
        <taxon>fabids</taxon>
        <taxon>Rosales</taxon>
        <taxon>Rosaceae</taxon>
        <taxon>Amygdaloideae</taxon>
        <taxon>Amygdaleae</taxon>
        <taxon>Prunus</taxon>
    </lineage>
</organism>
<dbReference type="AlphaFoldDB" id="A0A314Y6J9"/>
<evidence type="ECO:0000313" key="2">
    <source>
        <dbReference type="Proteomes" id="UP000250321"/>
    </source>
</evidence>
<gene>
    <name evidence="1" type="ORF">Pyn_06125</name>
</gene>
<dbReference type="Proteomes" id="UP000250321">
    <property type="component" value="Unassembled WGS sequence"/>
</dbReference>
<accession>A0A314Y6J9</accession>
<sequence>MYNILTGFAGLIPFLLVKDRKTERYANLIRQKFCFSLIFRLNKRSPSDLKYLDCLETSRESVEMVEYSVSAERADPP</sequence>
<protein>
    <submittedName>
        <fullName evidence="1">Uncharacterized protein</fullName>
    </submittedName>
</protein>
<comment type="caution">
    <text evidence="1">The sequence shown here is derived from an EMBL/GenBank/DDBJ whole genome shotgun (WGS) entry which is preliminary data.</text>
</comment>
<proteinExistence type="predicted"/>
<reference evidence="1 2" key="1">
    <citation type="submission" date="2018-02" db="EMBL/GenBank/DDBJ databases">
        <title>Draft genome of wild Prunus yedoensis var. nudiflora.</title>
        <authorList>
            <person name="Baek S."/>
            <person name="Kim J.-H."/>
            <person name="Choi K."/>
            <person name="Kim G.-B."/>
            <person name="Cho A."/>
            <person name="Jang H."/>
            <person name="Shin C.-H."/>
            <person name="Yu H.-J."/>
            <person name="Mun J.-H."/>
        </authorList>
    </citation>
    <scope>NUCLEOTIDE SEQUENCE [LARGE SCALE GENOMIC DNA]</scope>
    <source>
        <strain evidence="2">cv. Jeju island</strain>
        <tissue evidence="1">Leaf</tissue>
    </source>
</reference>
<keyword evidence="2" id="KW-1185">Reference proteome</keyword>
<dbReference type="EMBL" id="PJQY01001426">
    <property type="protein sequence ID" value="PQQ02742.1"/>
    <property type="molecule type" value="Genomic_DNA"/>
</dbReference>
<evidence type="ECO:0000313" key="1">
    <source>
        <dbReference type="EMBL" id="PQQ02742.1"/>
    </source>
</evidence>